<dbReference type="InterPro" id="IPR000305">
    <property type="entry name" value="GIY-YIG_endonuc"/>
</dbReference>
<evidence type="ECO:0000313" key="4">
    <source>
        <dbReference type="Proteomes" id="UP000601055"/>
    </source>
</evidence>
<reference evidence="3" key="1">
    <citation type="submission" date="2019-11" db="EMBL/GenBank/DDBJ databases">
        <title>Description of Pedobacter sp. LMG 31464T.</title>
        <authorList>
            <person name="Carlier A."/>
            <person name="Qi S."/>
            <person name="Vandamme P."/>
        </authorList>
    </citation>
    <scope>NUCLEOTIDE SEQUENCE</scope>
    <source>
        <strain evidence="3">LMG 31464</strain>
    </source>
</reference>
<dbReference type="PANTHER" id="PTHR34477:SF5">
    <property type="entry name" value="BSL5627 PROTEIN"/>
    <property type="match status" value="1"/>
</dbReference>
<dbReference type="Pfam" id="PF01541">
    <property type="entry name" value="GIY-YIG"/>
    <property type="match status" value="1"/>
</dbReference>
<dbReference type="InterPro" id="IPR050190">
    <property type="entry name" value="UPF0213_domain"/>
</dbReference>
<dbReference type="Gene3D" id="3.40.1440.10">
    <property type="entry name" value="GIY-YIG endonuclease"/>
    <property type="match status" value="1"/>
</dbReference>
<sequence>MERGGCIYIMTNHQKNTLYIGVTSDLPSRIYEHQHKLYPNSFTAKYNLIFCIYFEVHQTIEEAINREKQLKRWNRSKKEFLINTVNKSWKDLTPEISSW</sequence>
<name>A0A923DX76_9SPHI</name>
<dbReference type="SUPFAM" id="SSF82771">
    <property type="entry name" value="GIY-YIG endonuclease"/>
    <property type="match status" value="1"/>
</dbReference>
<dbReference type="AlphaFoldDB" id="A0A923DX76"/>
<protein>
    <submittedName>
        <fullName evidence="3">GIY-YIG nuclease family protein</fullName>
    </submittedName>
</protein>
<evidence type="ECO:0000256" key="1">
    <source>
        <dbReference type="ARBA" id="ARBA00007435"/>
    </source>
</evidence>
<feature type="domain" description="GIY-YIG" evidence="2">
    <location>
        <begin position="3"/>
        <end position="80"/>
    </location>
</feature>
<dbReference type="Proteomes" id="UP000601055">
    <property type="component" value="Unassembled WGS sequence"/>
</dbReference>
<organism evidence="3 4">
    <name type="scientific">Pedobacter planticolens</name>
    <dbReference type="NCBI Taxonomy" id="2679964"/>
    <lineage>
        <taxon>Bacteria</taxon>
        <taxon>Pseudomonadati</taxon>
        <taxon>Bacteroidota</taxon>
        <taxon>Sphingobacteriia</taxon>
        <taxon>Sphingobacteriales</taxon>
        <taxon>Sphingobacteriaceae</taxon>
        <taxon>Pedobacter</taxon>
    </lineage>
</organism>
<gene>
    <name evidence="3" type="ORF">GM921_03100</name>
</gene>
<dbReference type="PROSITE" id="PS50164">
    <property type="entry name" value="GIY_YIG"/>
    <property type="match status" value="1"/>
</dbReference>
<evidence type="ECO:0000259" key="2">
    <source>
        <dbReference type="PROSITE" id="PS50164"/>
    </source>
</evidence>
<accession>A0A923DX76</accession>
<comment type="similarity">
    <text evidence="1">Belongs to the UPF0213 family.</text>
</comment>
<proteinExistence type="inferred from homology"/>
<dbReference type="CDD" id="cd10448">
    <property type="entry name" value="GIY-YIG_unchar_3"/>
    <property type="match status" value="1"/>
</dbReference>
<dbReference type="SMART" id="SM00465">
    <property type="entry name" value="GIYc"/>
    <property type="match status" value="1"/>
</dbReference>
<comment type="caution">
    <text evidence="3">The sequence shown here is derived from an EMBL/GenBank/DDBJ whole genome shotgun (WGS) entry which is preliminary data.</text>
</comment>
<evidence type="ECO:0000313" key="3">
    <source>
        <dbReference type="EMBL" id="MBB2144458.1"/>
    </source>
</evidence>
<dbReference type="InterPro" id="IPR035901">
    <property type="entry name" value="GIY-YIG_endonuc_sf"/>
</dbReference>
<keyword evidence="4" id="KW-1185">Reference proteome</keyword>
<dbReference type="RefSeq" id="WP_182921147.1">
    <property type="nucleotide sequence ID" value="NZ_WNXD01000001.1"/>
</dbReference>
<dbReference type="PANTHER" id="PTHR34477">
    <property type="entry name" value="UPF0213 PROTEIN YHBQ"/>
    <property type="match status" value="1"/>
</dbReference>
<dbReference type="EMBL" id="WNXD01000001">
    <property type="protein sequence ID" value="MBB2144458.1"/>
    <property type="molecule type" value="Genomic_DNA"/>
</dbReference>